<feature type="transmembrane region" description="Helical" evidence="6">
    <location>
        <begin position="320"/>
        <end position="341"/>
    </location>
</feature>
<keyword evidence="3 6" id="KW-0812">Transmembrane</keyword>
<dbReference type="GO" id="GO:0015297">
    <property type="term" value="F:antiporter activity"/>
    <property type="evidence" value="ECO:0007669"/>
    <property type="project" value="InterPro"/>
</dbReference>
<evidence type="ECO:0000256" key="5">
    <source>
        <dbReference type="ARBA" id="ARBA00023136"/>
    </source>
</evidence>
<feature type="transmembrane region" description="Helical" evidence="6">
    <location>
        <begin position="241"/>
        <end position="260"/>
    </location>
</feature>
<keyword evidence="4 6" id="KW-1133">Transmembrane helix</keyword>
<sequence>MRLFTANDRHLWRLALPMILSNITVPLLGLVDTAVIGHLDSPVYLGGVAIGATTTSFVFMLLLFLRMSTTGFTAQAFGARDALALARALTQPLLMAVCAGVLFILLRDPLSSLAGRLAGGNPLVLEQAALFIHIRWLSAPATLANMVILGWLLGVQYARAPVVLLVVGNSVNIALDLWLVLGLKWGVAGAATATALAEYVTLAVGLMMVWRVAKRRGITMTMLKRSWRGDVSRLLRLNRDIMLRSLLLQLCFASLTLIGARLGPEVVAANAVLLMFITFTAYALDGFAYAVEAVSGEAWGARDGDRLLAVWHAACRQAGLVALGFALIYAVSGESIVTMLTSLASLRQQVDRYLIWQIILPLAGVWCYLLDGLFVGATRGREMRNSMAVAALGYFVTLLTLPWLGNHGLWLAVTVFLALRGLSLWYIWRREWRLSRWFNS</sequence>
<feature type="transmembrane region" description="Helical" evidence="6">
    <location>
        <begin position="187"/>
        <end position="210"/>
    </location>
</feature>
<dbReference type="InterPro" id="IPR044644">
    <property type="entry name" value="DinF-like"/>
</dbReference>
<reference evidence="7 8" key="1">
    <citation type="submission" date="2018-11" db="EMBL/GenBank/DDBJ databases">
        <title>Whole genome sequencing of Pantoea sp. RIT388.</title>
        <authorList>
            <person name="Gan H.M."/>
            <person name="Hudson A.O."/>
        </authorList>
    </citation>
    <scope>NUCLEOTIDE SEQUENCE [LARGE SCALE GENOMIC DNA]</scope>
    <source>
        <strain evidence="7 8">RIT388</strain>
    </source>
</reference>
<dbReference type="EMBL" id="RMVG01000001">
    <property type="protein sequence ID" value="RPE04728.1"/>
    <property type="molecule type" value="Genomic_DNA"/>
</dbReference>
<keyword evidence="5 6" id="KW-0472">Membrane</keyword>
<feature type="transmembrane region" description="Helical" evidence="6">
    <location>
        <begin position="162"/>
        <end position="181"/>
    </location>
</feature>
<comment type="similarity">
    <text evidence="2">Belongs to the multi antimicrobial extrusion (MATE) (TC 2.A.66.1) family.</text>
</comment>
<dbReference type="RefSeq" id="WP_123798474.1">
    <property type="nucleotide sequence ID" value="NZ_RMVG01000001.1"/>
</dbReference>
<evidence type="ECO:0000256" key="6">
    <source>
        <dbReference type="SAM" id="Phobius"/>
    </source>
</evidence>
<feature type="transmembrane region" description="Helical" evidence="6">
    <location>
        <begin position="134"/>
        <end position="155"/>
    </location>
</feature>
<dbReference type="GO" id="GO:0005886">
    <property type="term" value="C:plasma membrane"/>
    <property type="evidence" value="ECO:0007669"/>
    <property type="project" value="TreeGrafter"/>
</dbReference>
<dbReference type="Proteomes" id="UP000281332">
    <property type="component" value="Unassembled WGS sequence"/>
</dbReference>
<dbReference type="InterPro" id="IPR002528">
    <property type="entry name" value="MATE_fam"/>
</dbReference>
<feature type="transmembrane region" description="Helical" evidence="6">
    <location>
        <begin position="353"/>
        <end position="375"/>
    </location>
</feature>
<evidence type="ECO:0000256" key="3">
    <source>
        <dbReference type="ARBA" id="ARBA00022692"/>
    </source>
</evidence>
<dbReference type="GO" id="GO:0042910">
    <property type="term" value="F:xenobiotic transmembrane transporter activity"/>
    <property type="evidence" value="ECO:0007669"/>
    <property type="project" value="InterPro"/>
</dbReference>
<feature type="transmembrane region" description="Helical" evidence="6">
    <location>
        <begin position="85"/>
        <end position="106"/>
    </location>
</feature>
<feature type="transmembrane region" description="Helical" evidence="6">
    <location>
        <begin position="387"/>
        <end position="404"/>
    </location>
</feature>
<name>A0A3N4PBG1_9GAMM</name>
<dbReference type="NCBIfam" id="NF007690">
    <property type="entry name" value="PRK10367.1"/>
    <property type="match status" value="1"/>
</dbReference>
<gene>
    <name evidence="7" type="primary">dinF</name>
    <name evidence="7" type="ORF">BBB56_02525</name>
</gene>
<protein>
    <submittedName>
        <fullName evidence="7">MATE family efflux transporter DinF</fullName>
    </submittedName>
</protein>
<dbReference type="OrthoDB" id="9789527at2"/>
<feature type="transmembrane region" description="Helical" evidence="6">
    <location>
        <begin position="410"/>
        <end position="428"/>
    </location>
</feature>
<dbReference type="Pfam" id="PF01554">
    <property type="entry name" value="MatE"/>
    <property type="match status" value="2"/>
</dbReference>
<organism evidence="7 8">
    <name type="scientific">Candidatus Pantoea deserta</name>
    <dbReference type="NCBI Taxonomy" id="1869313"/>
    <lineage>
        <taxon>Bacteria</taxon>
        <taxon>Pseudomonadati</taxon>
        <taxon>Pseudomonadota</taxon>
        <taxon>Gammaproteobacteria</taxon>
        <taxon>Enterobacterales</taxon>
        <taxon>Erwiniaceae</taxon>
        <taxon>Pantoea</taxon>
    </lineage>
</organism>
<feature type="transmembrane region" description="Helical" evidence="6">
    <location>
        <begin position="43"/>
        <end position="65"/>
    </location>
</feature>
<dbReference type="CDD" id="cd13136">
    <property type="entry name" value="MATE_DinF_like"/>
    <property type="match status" value="1"/>
</dbReference>
<feature type="transmembrane region" description="Helical" evidence="6">
    <location>
        <begin position="266"/>
        <end position="284"/>
    </location>
</feature>
<dbReference type="PANTHER" id="PTHR42893:SF46">
    <property type="entry name" value="PROTEIN DETOXIFICATION 44, CHLOROPLASTIC"/>
    <property type="match status" value="1"/>
</dbReference>
<evidence type="ECO:0000256" key="4">
    <source>
        <dbReference type="ARBA" id="ARBA00022989"/>
    </source>
</evidence>
<dbReference type="NCBIfam" id="TIGR00797">
    <property type="entry name" value="matE"/>
    <property type="match status" value="1"/>
</dbReference>
<keyword evidence="8" id="KW-1185">Reference proteome</keyword>
<proteinExistence type="inferred from homology"/>
<comment type="subcellular location">
    <subcellularLocation>
        <location evidence="1">Membrane</location>
        <topology evidence="1">Multi-pass membrane protein</topology>
    </subcellularLocation>
</comment>
<evidence type="ECO:0000256" key="2">
    <source>
        <dbReference type="ARBA" id="ARBA00010199"/>
    </source>
</evidence>
<evidence type="ECO:0000313" key="8">
    <source>
        <dbReference type="Proteomes" id="UP000281332"/>
    </source>
</evidence>
<evidence type="ECO:0000256" key="1">
    <source>
        <dbReference type="ARBA" id="ARBA00004141"/>
    </source>
</evidence>
<evidence type="ECO:0000313" key="7">
    <source>
        <dbReference type="EMBL" id="RPE04728.1"/>
    </source>
</evidence>
<feature type="transmembrane region" description="Helical" evidence="6">
    <location>
        <begin position="12"/>
        <end position="31"/>
    </location>
</feature>
<comment type="caution">
    <text evidence="7">The sequence shown here is derived from an EMBL/GenBank/DDBJ whole genome shotgun (WGS) entry which is preliminary data.</text>
</comment>
<dbReference type="PANTHER" id="PTHR42893">
    <property type="entry name" value="PROTEIN DETOXIFICATION 44, CHLOROPLASTIC-RELATED"/>
    <property type="match status" value="1"/>
</dbReference>
<accession>A0A3N4PBG1</accession>
<dbReference type="AlphaFoldDB" id="A0A3N4PBG1"/>